<dbReference type="PANTHER" id="PTHR10996:SF178">
    <property type="entry name" value="2-HYDROXYACID DEHYDROGENASE YGL185C-RELATED"/>
    <property type="match status" value="1"/>
</dbReference>
<keyword evidence="1" id="KW-0560">Oxidoreductase</keyword>
<dbReference type="SUPFAM" id="SSF51735">
    <property type="entry name" value="NAD(P)-binding Rossmann-fold domains"/>
    <property type="match status" value="1"/>
</dbReference>
<name>A0A316W4L4_9BASI</name>
<dbReference type="Gene3D" id="3.40.50.720">
    <property type="entry name" value="NAD(P)-binding Rossmann-like Domain"/>
    <property type="match status" value="1"/>
</dbReference>
<evidence type="ECO:0000259" key="3">
    <source>
        <dbReference type="Pfam" id="PF02826"/>
    </source>
</evidence>
<dbReference type="GO" id="GO:0016618">
    <property type="term" value="F:hydroxypyruvate reductase [NAD(P)H] activity"/>
    <property type="evidence" value="ECO:0007669"/>
    <property type="project" value="TreeGrafter"/>
</dbReference>
<feature type="domain" description="D-isomer specific 2-hydroxyacid dehydrogenase NAD-binding" evidence="3">
    <location>
        <begin position="137"/>
        <end position="309"/>
    </location>
</feature>
<dbReference type="STRING" id="1522189.A0A316W4L4"/>
<keyword evidence="2" id="KW-0520">NAD</keyword>
<dbReference type="InterPro" id="IPR029753">
    <property type="entry name" value="D-isomer_DH_CS"/>
</dbReference>
<evidence type="ECO:0000256" key="2">
    <source>
        <dbReference type="ARBA" id="ARBA00023027"/>
    </source>
</evidence>
<dbReference type="InterPro" id="IPR050223">
    <property type="entry name" value="D-isomer_2-hydroxyacid_DH"/>
</dbReference>
<dbReference type="GeneID" id="37033187"/>
<accession>A0A316W4L4</accession>
<dbReference type="EMBL" id="KZ819359">
    <property type="protein sequence ID" value="PWN44662.1"/>
    <property type="molecule type" value="Genomic_DNA"/>
</dbReference>
<dbReference type="PANTHER" id="PTHR10996">
    <property type="entry name" value="2-HYDROXYACID DEHYDROGENASE-RELATED"/>
    <property type="match status" value="1"/>
</dbReference>
<evidence type="ECO:0000313" key="5">
    <source>
        <dbReference type="Proteomes" id="UP000245783"/>
    </source>
</evidence>
<dbReference type="PROSITE" id="PS00671">
    <property type="entry name" value="D_2_HYDROXYACID_DH_3"/>
    <property type="match status" value="1"/>
</dbReference>
<dbReference type="OrthoDB" id="298012at2759"/>
<evidence type="ECO:0000313" key="4">
    <source>
        <dbReference type="EMBL" id="PWN44662.1"/>
    </source>
</evidence>
<dbReference type="Proteomes" id="UP000245783">
    <property type="component" value="Unassembled WGS sequence"/>
</dbReference>
<reference evidence="4 5" key="1">
    <citation type="journal article" date="2018" name="Mol. Biol. Evol.">
        <title>Broad Genomic Sampling Reveals a Smut Pathogenic Ancestry of the Fungal Clade Ustilaginomycotina.</title>
        <authorList>
            <person name="Kijpornyongpan T."/>
            <person name="Mondo S.J."/>
            <person name="Barry K."/>
            <person name="Sandor L."/>
            <person name="Lee J."/>
            <person name="Lipzen A."/>
            <person name="Pangilinan J."/>
            <person name="LaButti K."/>
            <person name="Hainaut M."/>
            <person name="Henrissat B."/>
            <person name="Grigoriev I.V."/>
            <person name="Spatafora J.W."/>
            <person name="Aime M.C."/>
        </authorList>
    </citation>
    <scope>NUCLEOTIDE SEQUENCE [LARGE SCALE GENOMIC DNA]</scope>
    <source>
        <strain evidence="4 5">MCA 4658</strain>
    </source>
</reference>
<proteinExistence type="predicted"/>
<dbReference type="RefSeq" id="XP_025371822.1">
    <property type="nucleotide sequence ID" value="XM_025511317.1"/>
</dbReference>
<dbReference type="InterPro" id="IPR006140">
    <property type="entry name" value="D-isomer_DH_NAD-bd"/>
</dbReference>
<dbReference type="GO" id="GO:0005829">
    <property type="term" value="C:cytosol"/>
    <property type="evidence" value="ECO:0007669"/>
    <property type="project" value="TreeGrafter"/>
</dbReference>
<evidence type="ECO:0000256" key="1">
    <source>
        <dbReference type="ARBA" id="ARBA00023002"/>
    </source>
</evidence>
<dbReference type="Pfam" id="PF02826">
    <property type="entry name" value="2-Hacid_dh_C"/>
    <property type="match status" value="1"/>
</dbReference>
<keyword evidence="5" id="KW-1185">Reference proteome</keyword>
<dbReference type="GO" id="GO:0051287">
    <property type="term" value="F:NAD binding"/>
    <property type="evidence" value="ECO:0007669"/>
    <property type="project" value="InterPro"/>
</dbReference>
<dbReference type="GO" id="GO:0030267">
    <property type="term" value="F:glyoxylate reductase (NADPH) activity"/>
    <property type="evidence" value="ECO:0007669"/>
    <property type="project" value="TreeGrafter"/>
</dbReference>
<sequence length="381" mass="40789">MSAPPQHKSVVSSSGLLNKDFALPPAQTGAEIAILPEKPVVDWATTFKGVLQGLGAKVIEGNDCVTANTQGILWVDHGPKNVPILEKALQVGTSVKWVQLPMSGINAYAAVVKRYPHLIWTSAKGAYAQPVAEHALTLTLALLRHIPLRVRADCWGPMLGYSLFNRRVLIIGAGGISLSLLSLLSPFTPRVTLFRRRATEQLDLSELPMTDEARSLVDVQGLSKLHENLPQADVVIIAAALTADTHHVIGERELGLMKSTAVLVNIARGEHIDTPALIKALREGQIAGAGLDVVEGEPIGDDHPLWNVDSSHNDVAGTNSGMWGPVKKGGEGRANLIVTPHTADTLDMVLPLFTRRFTQNAQALMSGDGSFEGVVDAEHGY</sequence>
<dbReference type="InParanoid" id="A0A316W4L4"/>
<organism evidence="4 5">
    <name type="scientific">Ceraceosorus guamensis</name>
    <dbReference type="NCBI Taxonomy" id="1522189"/>
    <lineage>
        <taxon>Eukaryota</taxon>
        <taxon>Fungi</taxon>
        <taxon>Dikarya</taxon>
        <taxon>Basidiomycota</taxon>
        <taxon>Ustilaginomycotina</taxon>
        <taxon>Exobasidiomycetes</taxon>
        <taxon>Ceraceosorales</taxon>
        <taxon>Ceraceosoraceae</taxon>
        <taxon>Ceraceosorus</taxon>
    </lineage>
</organism>
<dbReference type="InterPro" id="IPR036291">
    <property type="entry name" value="NAD(P)-bd_dom_sf"/>
</dbReference>
<protein>
    <recommendedName>
        <fullName evidence="3">D-isomer specific 2-hydroxyacid dehydrogenase NAD-binding domain-containing protein</fullName>
    </recommendedName>
</protein>
<dbReference type="AlphaFoldDB" id="A0A316W4L4"/>
<gene>
    <name evidence="4" type="ORF">IE81DRAFT_251194</name>
</gene>